<evidence type="ECO:0000259" key="3">
    <source>
        <dbReference type="Pfam" id="PF13407"/>
    </source>
</evidence>
<gene>
    <name evidence="4" type="primary">rhaS</name>
    <name evidence="4" type="ORF">GCM10022381_36970</name>
</gene>
<dbReference type="Pfam" id="PF13407">
    <property type="entry name" value="Peripla_BP_4"/>
    <property type="match status" value="1"/>
</dbReference>
<dbReference type="Proteomes" id="UP001501803">
    <property type="component" value="Unassembled WGS sequence"/>
</dbReference>
<name>A0ABP7L3Q2_9MICO</name>
<proteinExistence type="predicted"/>
<dbReference type="InterPro" id="IPR025997">
    <property type="entry name" value="SBP_2_dom"/>
</dbReference>
<dbReference type="InterPro" id="IPR013459">
    <property type="entry name" value="RhaS"/>
</dbReference>
<feature type="chain" id="PRO_5046492755" evidence="2">
    <location>
        <begin position="33"/>
        <end position="353"/>
    </location>
</feature>
<keyword evidence="5" id="KW-1185">Reference proteome</keyword>
<dbReference type="InterPro" id="IPR050555">
    <property type="entry name" value="Bact_Solute-Bind_Prot2"/>
</dbReference>
<accession>A0ABP7L3Q2</accession>
<dbReference type="PANTHER" id="PTHR30036">
    <property type="entry name" value="D-XYLOSE-BINDING PERIPLASMIC PROTEIN"/>
    <property type="match status" value="1"/>
</dbReference>
<keyword evidence="2" id="KW-0732">Signal</keyword>
<evidence type="ECO:0000256" key="1">
    <source>
        <dbReference type="ARBA" id="ARBA00004196"/>
    </source>
</evidence>
<dbReference type="InterPro" id="IPR028082">
    <property type="entry name" value="Peripla_BP_I"/>
</dbReference>
<dbReference type="NCBIfam" id="TIGR02637">
    <property type="entry name" value="RhaS"/>
    <property type="match status" value="1"/>
</dbReference>
<comment type="caution">
    <text evidence="4">The sequence shown here is derived from an EMBL/GenBank/DDBJ whole genome shotgun (WGS) entry which is preliminary data.</text>
</comment>
<dbReference type="EMBL" id="BAABCN010000015">
    <property type="protein sequence ID" value="GAA3891727.1"/>
    <property type="molecule type" value="Genomic_DNA"/>
</dbReference>
<dbReference type="SUPFAM" id="SSF53822">
    <property type="entry name" value="Periplasmic binding protein-like I"/>
    <property type="match status" value="1"/>
</dbReference>
<evidence type="ECO:0000256" key="2">
    <source>
        <dbReference type="SAM" id="SignalP"/>
    </source>
</evidence>
<dbReference type="PANTHER" id="PTHR30036:SF8">
    <property type="entry name" value="ABC-TYPE SUGAR TRANSPORT SYSTEM PERIPLASMIC COMPONENT-LIKE PROTEIN"/>
    <property type="match status" value="1"/>
</dbReference>
<organism evidence="4 5">
    <name type="scientific">Leifsonia kafniensis</name>
    <dbReference type="NCBI Taxonomy" id="475957"/>
    <lineage>
        <taxon>Bacteria</taxon>
        <taxon>Bacillati</taxon>
        <taxon>Actinomycetota</taxon>
        <taxon>Actinomycetes</taxon>
        <taxon>Micrococcales</taxon>
        <taxon>Microbacteriaceae</taxon>
        <taxon>Leifsonia</taxon>
    </lineage>
</organism>
<reference evidence="5" key="1">
    <citation type="journal article" date="2019" name="Int. J. Syst. Evol. Microbiol.">
        <title>The Global Catalogue of Microorganisms (GCM) 10K type strain sequencing project: providing services to taxonomists for standard genome sequencing and annotation.</title>
        <authorList>
            <consortium name="The Broad Institute Genomics Platform"/>
            <consortium name="The Broad Institute Genome Sequencing Center for Infectious Disease"/>
            <person name="Wu L."/>
            <person name="Ma J."/>
        </authorList>
    </citation>
    <scope>NUCLEOTIDE SEQUENCE [LARGE SCALE GENOMIC DNA]</scope>
    <source>
        <strain evidence="5">JCM 17021</strain>
    </source>
</reference>
<dbReference type="CDD" id="cd20000">
    <property type="entry name" value="PBP1_ABC_rhamnose"/>
    <property type="match status" value="1"/>
</dbReference>
<feature type="domain" description="Periplasmic binding protein" evidence="3">
    <location>
        <begin position="54"/>
        <end position="309"/>
    </location>
</feature>
<dbReference type="PROSITE" id="PS51257">
    <property type="entry name" value="PROKAR_LIPOPROTEIN"/>
    <property type="match status" value="1"/>
</dbReference>
<protein>
    <submittedName>
        <fullName evidence="4">Rhamnose ABC transporter substrate-binding protein</fullName>
    </submittedName>
</protein>
<feature type="signal peptide" evidence="2">
    <location>
        <begin position="1"/>
        <end position="32"/>
    </location>
</feature>
<dbReference type="RefSeq" id="WP_345069346.1">
    <property type="nucleotide sequence ID" value="NZ_BAABCN010000015.1"/>
</dbReference>
<dbReference type="Gene3D" id="3.40.50.2300">
    <property type="match status" value="2"/>
</dbReference>
<evidence type="ECO:0000313" key="4">
    <source>
        <dbReference type="EMBL" id="GAA3891727.1"/>
    </source>
</evidence>
<comment type="subcellular location">
    <subcellularLocation>
        <location evidence="1">Cell envelope</location>
    </subcellularLocation>
</comment>
<evidence type="ECO:0000313" key="5">
    <source>
        <dbReference type="Proteomes" id="UP001501803"/>
    </source>
</evidence>
<sequence>MLFHKRLTGKSRVGAVAALAVTFALVASGCSANPTEGGSTDGAGSGSGDANLAITFLPKNLGNPYFDTSDKGGETAITEFGGTFAQVGPAEASPDAQVSYINTLTQQGVGAIVVSANDPKAIGDALNEARDAGVKVVTYDSDTEAQFRDVFINQADSAGIAKVQVDMISKQIGDAGEVAILSASANATNQNAWIELMKTDLAENHPNITLVETVYGDDDDQTSFDKTAALLQTHPNLKGIISPTTVGIAAAARYLQTSDFKGKVALTGLGTPNQMRDYVTDGTVTAFALWNPADLGYLAAFAAKALIVGDITGKDGDTFEAGKLGSYTVGKDGVVLLGDPYEFNKDNIADFDF</sequence>